<dbReference type="RefSeq" id="WP_380711542.1">
    <property type="nucleotide sequence ID" value="NZ_JBHUML010000002.1"/>
</dbReference>
<gene>
    <name evidence="1" type="ORF">ACFSUB_02135</name>
</gene>
<name>A0ABW5SX47_9BACI</name>
<evidence type="ECO:0000313" key="2">
    <source>
        <dbReference type="Proteomes" id="UP001597520"/>
    </source>
</evidence>
<dbReference type="Proteomes" id="UP001597520">
    <property type="component" value="Unassembled WGS sequence"/>
</dbReference>
<dbReference type="EMBL" id="JBHUML010000002">
    <property type="protein sequence ID" value="MFD2704253.1"/>
    <property type="molecule type" value="Genomic_DNA"/>
</dbReference>
<evidence type="ECO:0000313" key="1">
    <source>
        <dbReference type="EMBL" id="MFD2704253.1"/>
    </source>
</evidence>
<keyword evidence="2" id="KW-1185">Reference proteome</keyword>
<reference evidence="2" key="1">
    <citation type="journal article" date="2019" name="Int. J. Syst. Evol. Microbiol.">
        <title>The Global Catalogue of Microorganisms (GCM) 10K type strain sequencing project: providing services to taxonomists for standard genome sequencing and annotation.</title>
        <authorList>
            <consortium name="The Broad Institute Genomics Platform"/>
            <consortium name="The Broad Institute Genome Sequencing Center for Infectious Disease"/>
            <person name="Wu L."/>
            <person name="Ma J."/>
        </authorList>
    </citation>
    <scope>NUCLEOTIDE SEQUENCE [LARGE SCALE GENOMIC DNA]</scope>
    <source>
        <strain evidence="2">KCTC 33792</strain>
    </source>
</reference>
<protein>
    <submittedName>
        <fullName evidence="1">Uncharacterized protein</fullName>
    </submittedName>
</protein>
<sequence>MYFALIAPAGHITYCHGIEQATRLILVGYRILGSGDNIRELTRWFAD</sequence>
<proteinExistence type="predicted"/>
<accession>A0ABW5SX47</accession>
<organism evidence="1 2">
    <name type="scientific">Salibacterium lacus</name>
    <dbReference type="NCBI Taxonomy" id="1898109"/>
    <lineage>
        <taxon>Bacteria</taxon>
        <taxon>Bacillati</taxon>
        <taxon>Bacillota</taxon>
        <taxon>Bacilli</taxon>
        <taxon>Bacillales</taxon>
        <taxon>Bacillaceae</taxon>
    </lineage>
</organism>
<comment type="caution">
    <text evidence="1">The sequence shown here is derived from an EMBL/GenBank/DDBJ whole genome shotgun (WGS) entry which is preliminary data.</text>
</comment>